<evidence type="ECO:0000313" key="1">
    <source>
        <dbReference type="EMBL" id="ETZ96769.1"/>
    </source>
</evidence>
<reference evidence="1 2" key="1">
    <citation type="submission" date="2013-12" db="EMBL/GenBank/DDBJ databases">
        <authorList>
            <person name="Brown-Elliot B."/>
            <person name="Wallace R."/>
            <person name="Lenaerts A."/>
            <person name="Ordway D."/>
            <person name="DeGroote M.A."/>
            <person name="Parker T."/>
            <person name="Sizemore C."/>
            <person name="Tallon L.J."/>
            <person name="Sadzewicz L.K."/>
            <person name="Sengamalay N."/>
            <person name="Fraser C.M."/>
            <person name="Hine E."/>
            <person name="Shefchek K.A."/>
            <person name="Das S.P."/>
            <person name="Tettelin H."/>
        </authorList>
    </citation>
    <scope>NUCLEOTIDE SEQUENCE [LARGE SCALE GENOMIC DNA]</scope>
    <source>
        <strain evidence="1 2">662</strain>
    </source>
</reference>
<dbReference type="AlphaFoldDB" id="X7XRL8"/>
<name>X7XRL8_MYCKA</name>
<proteinExistence type="predicted"/>
<dbReference type="PATRIC" id="fig|1299326.3.peg.6612"/>
<evidence type="ECO:0000313" key="2">
    <source>
        <dbReference type="Proteomes" id="UP000020561"/>
    </source>
</evidence>
<gene>
    <name evidence="1" type="ORF">I545_6888</name>
</gene>
<sequence>MGCYQEANTRFLLVNNNWRGLVLDSSRRKVHAISRDTIPCCTICRASAPS</sequence>
<accession>X7XRL8</accession>
<dbReference type="Proteomes" id="UP000020561">
    <property type="component" value="Unassembled WGS sequence"/>
</dbReference>
<comment type="caution">
    <text evidence="1">The sequence shown here is derived from an EMBL/GenBank/DDBJ whole genome shotgun (WGS) entry which is preliminary data.</text>
</comment>
<protein>
    <submittedName>
        <fullName evidence="1">Uncharacterized protein</fullName>
    </submittedName>
</protein>
<dbReference type="EMBL" id="JAOA01000038">
    <property type="protein sequence ID" value="ETZ96769.1"/>
    <property type="molecule type" value="Genomic_DNA"/>
</dbReference>
<organism evidence="1 2">
    <name type="scientific">Mycobacterium kansasii 662</name>
    <dbReference type="NCBI Taxonomy" id="1299326"/>
    <lineage>
        <taxon>Bacteria</taxon>
        <taxon>Bacillati</taxon>
        <taxon>Actinomycetota</taxon>
        <taxon>Actinomycetes</taxon>
        <taxon>Mycobacteriales</taxon>
        <taxon>Mycobacteriaceae</taxon>
        <taxon>Mycobacterium</taxon>
    </lineage>
</organism>